<dbReference type="EMBL" id="SZYD01000009">
    <property type="protein sequence ID" value="KAD5317634.1"/>
    <property type="molecule type" value="Genomic_DNA"/>
</dbReference>
<comment type="subcellular location">
    <subcellularLocation>
        <location evidence="1">Nucleus</location>
    </subcellularLocation>
</comment>
<dbReference type="InterPro" id="IPR051992">
    <property type="entry name" value="OxStress_Response_Reg"/>
</dbReference>
<dbReference type="PANTHER" id="PTHR33172:SF102">
    <property type="match status" value="1"/>
</dbReference>
<evidence type="ECO:0000256" key="3">
    <source>
        <dbReference type="SAM" id="MobiDB-lite"/>
    </source>
</evidence>
<comment type="caution">
    <text evidence="4">The sequence shown here is derived from an EMBL/GenBank/DDBJ whole genome shotgun (WGS) entry which is preliminary data.</text>
</comment>
<dbReference type="PANTHER" id="PTHR33172">
    <property type="entry name" value="OS08G0516900 PROTEIN"/>
    <property type="match status" value="1"/>
</dbReference>
<dbReference type="AlphaFoldDB" id="A0A5N6NSU0"/>
<dbReference type="GO" id="GO:0006950">
    <property type="term" value="P:response to stress"/>
    <property type="evidence" value="ECO:0007669"/>
    <property type="project" value="UniProtKB-ARBA"/>
</dbReference>
<sequence length="210" mass="23283">MKTICENGEYEGNNGCYRTPVLLPETNAIAGGEEIGNMFKSTGVTKPIMIVQEQECNSSSSSSIGDDSDADGEDVESRCSYDHRNDNGFDDAIQALEQALPIRRGISTSYNGKSKSFTCLADVWPTSSTQDIAKPETAYTRKRRNLGAFKLSNLNTRQVHKKPKTVKLQYTIETGGPDFTRRDTRSQINRPLALRSYSMVDLHQTKIGNC</sequence>
<gene>
    <name evidence="4" type="ORF">E3N88_17580</name>
</gene>
<keyword evidence="5" id="KW-1185">Reference proteome</keyword>
<evidence type="ECO:0000256" key="2">
    <source>
        <dbReference type="ARBA" id="ARBA00023242"/>
    </source>
</evidence>
<evidence type="ECO:0000313" key="5">
    <source>
        <dbReference type="Proteomes" id="UP000326396"/>
    </source>
</evidence>
<organism evidence="4 5">
    <name type="scientific">Mikania micrantha</name>
    <name type="common">bitter vine</name>
    <dbReference type="NCBI Taxonomy" id="192012"/>
    <lineage>
        <taxon>Eukaryota</taxon>
        <taxon>Viridiplantae</taxon>
        <taxon>Streptophyta</taxon>
        <taxon>Embryophyta</taxon>
        <taxon>Tracheophyta</taxon>
        <taxon>Spermatophyta</taxon>
        <taxon>Magnoliopsida</taxon>
        <taxon>eudicotyledons</taxon>
        <taxon>Gunneridae</taxon>
        <taxon>Pentapetalae</taxon>
        <taxon>asterids</taxon>
        <taxon>campanulids</taxon>
        <taxon>Asterales</taxon>
        <taxon>Asteraceae</taxon>
        <taxon>Asteroideae</taxon>
        <taxon>Heliantheae alliance</taxon>
        <taxon>Eupatorieae</taxon>
        <taxon>Mikania</taxon>
    </lineage>
</organism>
<proteinExistence type="predicted"/>
<evidence type="ECO:0000313" key="4">
    <source>
        <dbReference type="EMBL" id="KAD5317634.1"/>
    </source>
</evidence>
<keyword evidence="2" id="KW-0539">Nucleus</keyword>
<accession>A0A5N6NSU0</accession>
<reference evidence="4 5" key="1">
    <citation type="submission" date="2019-05" db="EMBL/GenBank/DDBJ databases">
        <title>Mikania micrantha, genome provides insights into the molecular mechanism of rapid growth.</title>
        <authorList>
            <person name="Liu B."/>
        </authorList>
    </citation>
    <scope>NUCLEOTIDE SEQUENCE [LARGE SCALE GENOMIC DNA]</scope>
    <source>
        <strain evidence="4">NLD-2019</strain>
        <tissue evidence="4">Leaf</tissue>
    </source>
</reference>
<protein>
    <submittedName>
        <fullName evidence="4">Uncharacterized protein</fullName>
    </submittedName>
</protein>
<dbReference type="GO" id="GO:0005634">
    <property type="term" value="C:nucleus"/>
    <property type="evidence" value="ECO:0007669"/>
    <property type="project" value="UniProtKB-SubCell"/>
</dbReference>
<dbReference type="Proteomes" id="UP000326396">
    <property type="component" value="Linkage Group LG17"/>
</dbReference>
<dbReference type="OrthoDB" id="691484at2759"/>
<name>A0A5N6NSU0_9ASTR</name>
<feature type="region of interest" description="Disordered" evidence="3">
    <location>
        <begin position="55"/>
        <end position="76"/>
    </location>
</feature>
<evidence type="ECO:0000256" key="1">
    <source>
        <dbReference type="ARBA" id="ARBA00004123"/>
    </source>
</evidence>